<dbReference type="OrthoDB" id="10069995at2759"/>
<dbReference type="AlphaFoldDB" id="A0A9P5P5W3"/>
<proteinExistence type="predicted"/>
<organism evidence="2 3">
    <name type="scientific">Rhodocollybia butyracea</name>
    <dbReference type="NCBI Taxonomy" id="206335"/>
    <lineage>
        <taxon>Eukaryota</taxon>
        <taxon>Fungi</taxon>
        <taxon>Dikarya</taxon>
        <taxon>Basidiomycota</taxon>
        <taxon>Agaricomycotina</taxon>
        <taxon>Agaricomycetes</taxon>
        <taxon>Agaricomycetidae</taxon>
        <taxon>Agaricales</taxon>
        <taxon>Marasmiineae</taxon>
        <taxon>Omphalotaceae</taxon>
        <taxon>Rhodocollybia</taxon>
    </lineage>
</organism>
<evidence type="ECO:0000313" key="3">
    <source>
        <dbReference type="Proteomes" id="UP000772434"/>
    </source>
</evidence>
<evidence type="ECO:0000256" key="1">
    <source>
        <dbReference type="SAM" id="MobiDB-lite"/>
    </source>
</evidence>
<sequence>MPQIRRQTHRTPRSLSLHLATSLSPQLHQSRPKAPRQRRILLALPQPLPLSTHRSPSSFLLTSISSRAGSYRGCEGCSRGNKAEEMYLYASKNKQPASLCTGPQSVCDAAWGLSSG</sequence>
<feature type="compositionally biased region" description="Basic residues" evidence="1">
    <location>
        <begin position="1"/>
        <end position="12"/>
    </location>
</feature>
<dbReference type="EMBL" id="JADNRY010000343">
    <property type="protein sequence ID" value="KAF9058851.1"/>
    <property type="molecule type" value="Genomic_DNA"/>
</dbReference>
<gene>
    <name evidence="2" type="ORF">BDP27DRAFT_1453695</name>
</gene>
<evidence type="ECO:0000313" key="2">
    <source>
        <dbReference type="EMBL" id="KAF9058851.1"/>
    </source>
</evidence>
<reference evidence="2" key="1">
    <citation type="submission" date="2020-11" db="EMBL/GenBank/DDBJ databases">
        <authorList>
            <consortium name="DOE Joint Genome Institute"/>
            <person name="Ahrendt S."/>
            <person name="Riley R."/>
            <person name="Andreopoulos W."/>
            <person name="Labutti K."/>
            <person name="Pangilinan J."/>
            <person name="Ruiz-Duenas F.J."/>
            <person name="Barrasa J.M."/>
            <person name="Sanchez-Garcia M."/>
            <person name="Camarero S."/>
            <person name="Miyauchi S."/>
            <person name="Serrano A."/>
            <person name="Linde D."/>
            <person name="Babiker R."/>
            <person name="Drula E."/>
            <person name="Ayuso-Fernandez I."/>
            <person name="Pacheco R."/>
            <person name="Padilla G."/>
            <person name="Ferreira P."/>
            <person name="Barriuso J."/>
            <person name="Kellner H."/>
            <person name="Castanera R."/>
            <person name="Alfaro M."/>
            <person name="Ramirez L."/>
            <person name="Pisabarro A.G."/>
            <person name="Kuo A."/>
            <person name="Tritt A."/>
            <person name="Lipzen A."/>
            <person name="He G."/>
            <person name="Yan M."/>
            <person name="Ng V."/>
            <person name="Cullen D."/>
            <person name="Martin F."/>
            <person name="Rosso M.-N."/>
            <person name="Henrissat B."/>
            <person name="Hibbett D."/>
            <person name="Martinez A.T."/>
            <person name="Grigoriev I.V."/>
        </authorList>
    </citation>
    <scope>NUCLEOTIDE SEQUENCE</scope>
    <source>
        <strain evidence="2">AH 40177</strain>
    </source>
</reference>
<comment type="caution">
    <text evidence="2">The sequence shown here is derived from an EMBL/GenBank/DDBJ whole genome shotgun (WGS) entry which is preliminary data.</text>
</comment>
<protein>
    <submittedName>
        <fullName evidence="2">Uncharacterized protein</fullName>
    </submittedName>
</protein>
<name>A0A9P5P5W3_9AGAR</name>
<feature type="non-terminal residue" evidence="2">
    <location>
        <position position="1"/>
    </location>
</feature>
<feature type="region of interest" description="Disordered" evidence="1">
    <location>
        <begin position="1"/>
        <end position="36"/>
    </location>
</feature>
<dbReference type="Proteomes" id="UP000772434">
    <property type="component" value="Unassembled WGS sequence"/>
</dbReference>
<keyword evidence="3" id="KW-1185">Reference proteome</keyword>
<accession>A0A9P5P5W3</accession>
<feature type="compositionally biased region" description="Polar residues" evidence="1">
    <location>
        <begin position="19"/>
        <end position="29"/>
    </location>
</feature>